<evidence type="ECO:0000313" key="5">
    <source>
        <dbReference type="Proteomes" id="UP000230605"/>
    </source>
</evidence>
<keyword evidence="1" id="KW-0175">Coiled coil</keyword>
<feature type="region of interest" description="Disordered" evidence="2">
    <location>
        <begin position="96"/>
        <end position="149"/>
    </location>
</feature>
<feature type="region of interest" description="Disordered" evidence="2">
    <location>
        <begin position="229"/>
        <end position="252"/>
    </location>
</feature>
<evidence type="ECO:0000313" key="6">
    <source>
        <dbReference type="Proteomes" id="UP001302367"/>
    </source>
</evidence>
<evidence type="ECO:0000313" key="3">
    <source>
        <dbReference type="EMBL" id="PIA92821.1"/>
    </source>
</evidence>
<dbReference type="EMBL" id="LKMD01000105">
    <property type="protein sequence ID" value="PIA92821.1"/>
    <property type="molecule type" value="Genomic_DNA"/>
</dbReference>
<dbReference type="AlphaFoldDB" id="A0A2G5HJT3"/>
<name>A0A2G5HJT3_CERBT</name>
<dbReference type="OrthoDB" id="3633687at2759"/>
<sequence>MATKWRDFSANVHKLEIFEGILQEQDRMLRIGIEENYIACRLLEQEAEDKKQKREDVGTKLANIEKKKAALMRGESVNVDEDDPLLGLETKRRSISRTIDNEAGNESASQEDDATQSEKEASVFSNPDDEDFDASCSDNDGARRKHARRDSHTAALQNVHKKFPTVLLIDDVWVEVSCAECGINASSRNGFFKAISGFRYHHNRKHTGVAYEGLGFCKRRVVSEADVQNMKSGREPDEVPIARKTAPKRIGH</sequence>
<proteinExistence type="predicted"/>
<gene>
    <name evidence="3" type="ORF">CB0940_03890</name>
    <name evidence="4" type="ORF">RHO25_005713</name>
</gene>
<evidence type="ECO:0000256" key="2">
    <source>
        <dbReference type="SAM" id="MobiDB-lite"/>
    </source>
</evidence>
<feature type="coiled-coil region" evidence="1">
    <location>
        <begin position="40"/>
        <end position="67"/>
    </location>
</feature>
<keyword evidence="6" id="KW-1185">Reference proteome</keyword>
<organism evidence="3 5">
    <name type="scientific">Cercospora beticola</name>
    <name type="common">Sugarbeet leaf spot fungus</name>
    <dbReference type="NCBI Taxonomy" id="122368"/>
    <lineage>
        <taxon>Eukaryota</taxon>
        <taxon>Fungi</taxon>
        <taxon>Dikarya</taxon>
        <taxon>Ascomycota</taxon>
        <taxon>Pezizomycotina</taxon>
        <taxon>Dothideomycetes</taxon>
        <taxon>Dothideomycetidae</taxon>
        <taxon>Mycosphaerellales</taxon>
        <taxon>Mycosphaerellaceae</taxon>
        <taxon>Cercospora</taxon>
    </lineage>
</organism>
<evidence type="ECO:0000313" key="4">
    <source>
        <dbReference type="EMBL" id="WPB01093.1"/>
    </source>
</evidence>
<dbReference type="EMBL" id="CP134187">
    <property type="protein sequence ID" value="WPB01093.1"/>
    <property type="molecule type" value="Genomic_DNA"/>
</dbReference>
<protein>
    <submittedName>
        <fullName evidence="3">Uncharacterized protein</fullName>
    </submittedName>
</protein>
<dbReference type="Proteomes" id="UP001302367">
    <property type="component" value="Chromosome 4"/>
</dbReference>
<feature type="compositionally biased region" description="Basic and acidic residues" evidence="2">
    <location>
        <begin position="232"/>
        <end position="241"/>
    </location>
</feature>
<evidence type="ECO:0000256" key="1">
    <source>
        <dbReference type="SAM" id="Coils"/>
    </source>
</evidence>
<reference evidence="4 6" key="2">
    <citation type="submission" date="2023-09" db="EMBL/GenBank/DDBJ databases">
        <title>Complete-Gapless Cercospora beticola genome.</title>
        <authorList>
            <person name="Wyatt N.A."/>
            <person name="Spanner R.E."/>
            <person name="Bolton M.D."/>
        </authorList>
    </citation>
    <scope>NUCLEOTIDE SEQUENCE [LARGE SCALE GENOMIC DNA]</scope>
    <source>
        <strain evidence="4">Cb09-40</strain>
    </source>
</reference>
<accession>A0A2G5HJT3</accession>
<dbReference type="Proteomes" id="UP000230605">
    <property type="component" value="Chromosome 4"/>
</dbReference>
<reference evidence="3 5" key="1">
    <citation type="submission" date="2015-10" db="EMBL/GenBank/DDBJ databases">
        <title>The cercosporin biosynthetic gene cluster was horizontally transferred to several fungal lineages and shown to be expanded in Cercospora beticola based on microsynteny with recipient genomes.</title>
        <authorList>
            <person name="De Jonge R."/>
            <person name="Ebert M.K."/>
            <person name="Suttle J.C."/>
            <person name="Jurick Ii W.M."/>
            <person name="Secor G.A."/>
            <person name="Thomma B.P."/>
            <person name="Van De Peer Y."/>
            <person name="Bolton M.D."/>
        </authorList>
    </citation>
    <scope>NUCLEOTIDE SEQUENCE [LARGE SCALE GENOMIC DNA]</scope>
    <source>
        <strain evidence="3 5">09-40</strain>
    </source>
</reference>